<keyword evidence="3" id="KW-1185">Reference proteome</keyword>
<accession>A0A919S516</accession>
<dbReference type="PANTHER" id="PTHR43283">
    <property type="entry name" value="BETA-LACTAMASE-RELATED"/>
    <property type="match status" value="1"/>
</dbReference>
<reference evidence="2" key="1">
    <citation type="submission" date="2021-03" db="EMBL/GenBank/DDBJ databases">
        <title>Whole genome shotgun sequence of Actinoplanes auranticolor NBRC 12245.</title>
        <authorList>
            <person name="Komaki H."/>
            <person name="Tamura T."/>
        </authorList>
    </citation>
    <scope>NUCLEOTIDE SEQUENCE</scope>
    <source>
        <strain evidence="2">NBRC 12245</strain>
    </source>
</reference>
<sequence length="458" mass="49555">MTTLGGAALPRSEPAEQGVDAAGIDAFVTAAGALSGVELHSLMVLRHGHVVAEQWWPPYEPETPHLVYSLSKSFTSTALGLAVGEGRVDLDATVLSYFPELDAAVTDERSRSIRVRHVAAMASGHEDDTIERARKAGDGDLLRGFLRLPPDREPGTVFAYNQPCTHALSAIIHRVSGESLTAYLRPRLFEPLGIIRSGWSRDPQGRELGYSGLHVPTEAIAKLGQLYLRNGAWADRQLLSPQWVQEATHAHLPTDIPEPDWDQGYGFQFWRSRHGYRGDGAYGQFMLILPEADAVVAITSQSEDMQGLLDAVWTHLLPALTADAPPARAWTPATATLPLPEAAGPQPARTPVTLRPGAGNELPGLHTVRLTTGPDEIRLLDGSAELVAALGAPGEWTSTGPLTTASAWNDSRLHVDVIFVETPHRLHLRLDPAAGTFEARWQTWPLGGPPLSQLRTPS</sequence>
<dbReference type="Gene3D" id="3.40.710.10">
    <property type="entry name" value="DD-peptidase/beta-lactamase superfamily"/>
    <property type="match status" value="1"/>
</dbReference>
<dbReference type="EMBL" id="BOQL01000006">
    <property type="protein sequence ID" value="GIM64087.1"/>
    <property type="molecule type" value="Genomic_DNA"/>
</dbReference>
<evidence type="ECO:0000313" key="3">
    <source>
        <dbReference type="Proteomes" id="UP000681340"/>
    </source>
</evidence>
<protein>
    <recommendedName>
        <fullName evidence="1">Beta-lactamase-related domain-containing protein</fullName>
    </recommendedName>
</protein>
<organism evidence="2 3">
    <name type="scientific">Actinoplanes auranticolor</name>
    <dbReference type="NCBI Taxonomy" id="47988"/>
    <lineage>
        <taxon>Bacteria</taxon>
        <taxon>Bacillati</taxon>
        <taxon>Actinomycetota</taxon>
        <taxon>Actinomycetes</taxon>
        <taxon>Micromonosporales</taxon>
        <taxon>Micromonosporaceae</taxon>
        <taxon>Actinoplanes</taxon>
    </lineage>
</organism>
<dbReference type="Pfam" id="PF00144">
    <property type="entry name" value="Beta-lactamase"/>
    <property type="match status" value="1"/>
</dbReference>
<dbReference type="AlphaFoldDB" id="A0A919S516"/>
<evidence type="ECO:0000259" key="1">
    <source>
        <dbReference type="Pfam" id="PF00144"/>
    </source>
</evidence>
<dbReference type="InterPro" id="IPR012338">
    <property type="entry name" value="Beta-lactam/transpept-like"/>
</dbReference>
<name>A0A919S516_9ACTN</name>
<evidence type="ECO:0000313" key="2">
    <source>
        <dbReference type="EMBL" id="GIM64087.1"/>
    </source>
</evidence>
<comment type="caution">
    <text evidence="2">The sequence shown here is derived from an EMBL/GenBank/DDBJ whole genome shotgun (WGS) entry which is preliminary data.</text>
</comment>
<dbReference type="InterPro" id="IPR001466">
    <property type="entry name" value="Beta-lactam-related"/>
</dbReference>
<dbReference type="Proteomes" id="UP000681340">
    <property type="component" value="Unassembled WGS sequence"/>
</dbReference>
<proteinExistence type="predicted"/>
<gene>
    <name evidence="2" type="ORF">Aau02nite_08260</name>
</gene>
<dbReference type="InterPro" id="IPR050789">
    <property type="entry name" value="Diverse_Enzym_Activities"/>
</dbReference>
<feature type="domain" description="Beta-lactamase-related" evidence="1">
    <location>
        <begin position="41"/>
        <end position="305"/>
    </location>
</feature>
<dbReference type="SUPFAM" id="SSF56601">
    <property type="entry name" value="beta-lactamase/transpeptidase-like"/>
    <property type="match status" value="1"/>
</dbReference>
<dbReference type="RefSeq" id="WP_212986943.1">
    <property type="nucleotide sequence ID" value="NZ_BAABEA010000051.1"/>
</dbReference>
<dbReference type="PANTHER" id="PTHR43283:SF7">
    <property type="entry name" value="BETA-LACTAMASE-RELATED DOMAIN-CONTAINING PROTEIN"/>
    <property type="match status" value="1"/>
</dbReference>